<organism evidence="3 4">
    <name type="scientific">Tessaracoccus lubricantis</name>
    <dbReference type="NCBI Taxonomy" id="545543"/>
    <lineage>
        <taxon>Bacteria</taxon>
        <taxon>Bacillati</taxon>
        <taxon>Actinomycetota</taxon>
        <taxon>Actinomycetes</taxon>
        <taxon>Propionibacteriales</taxon>
        <taxon>Propionibacteriaceae</taxon>
        <taxon>Tessaracoccus</taxon>
    </lineage>
</organism>
<dbReference type="EMBL" id="BAABLV010000026">
    <property type="protein sequence ID" value="GAA4899069.1"/>
    <property type="molecule type" value="Genomic_DNA"/>
</dbReference>
<keyword evidence="4" id="KW-1185">Reference proteome</keyword>
<gene>
    <name evidence="3" type="ORF">GCM10025789_16420</name>
</gene>
<dbReference type="RefSeq" id="WP_345581737.1">
    <property type="nucleotide sequence ID" value="NZ_BAABLV010000026.1"/>
</dbReference>
<feature type="compositionally biased region" description="Basic and acidic residues" evidence="2">
    <location>
        <begin position="129"/>
        <end position="142"/>
    </location>
</feature>
<name>A0ABP9FLQ7_9ACTN</name>
<feature type="coiled-coil region" evidence="1">
    <location>
        <begin position="42"/>
        <end position="124"/>
    </location>
</feature>
<sequence>MSSNFRTVLRGYEPAQVDAEIATLQQALDSARAELGEFAVKAKEAAAEREQLAAELAAAKSRAEEQSRATTMVSRPAFTDLGERVGQILTLAEEEAEDMKRKAKEKADQLVADAQKKAQAALTEADRYAVDTRSAADADAEAKLTGAQRRADEIIDNADREAAARREEAEAVYESQQARAAQAAADFERTLAERRDAATADFNLAMGQRQEQLEAAEENLRGAENDALRVISDANSQAEAIRTKAQAEADELIGEARTQAERIRRDSDRELAALTQRRDSITAQLSNVRQMLATLGGGAALAAVDNQEAAMSQNQQEPVDRSQGDEDRVHAQEAAEGAKREGETHPDNREHAQDPAEGAEDAQ</sequence>
<evidence type="ECO:0000256" key="2">
    <source>
        <dbReference type="SAM" id="MobiDB-lite"/>
    </source>
</evidence>
<evidence type="ECO:0000256" key="1">
    <source>
        <dbReference type="SAM" id="Coils"/>
    </source>
</evidence>
<reference evidence="4" key="1">
    <citation type="journal article" date="2019" name="Int. J. Syst. Evol. Microbiol.">
        <title>The Global Catalogue of Microorganisms (GCM) 10K type strain sequencing project: providing services to taxonomists for standard genome sequencing and annotation.</title>
        <authorList>
            <consortium name="The Broad Institute Genomics Platform"/>
            <consortium name="The Broad Institute Genome Sequencing Center for Infectious Disease"/>
            <person name="Wu L."/>
            <person name="Ma J."/>
        </authorList>
    </citation>
    <scope>NUCLEOTIDE SEQUENCE [LARGE SCALE GENOMIC DNA]</scope>
    <source>
        <strain evidence="4">JCM 19125</strain>
    </source>
</reference>
<protein>
    <submittedName>
        <fullName evidence="3">Cellulose-binding protein</fullName>
    </submittedName>
</protein>
<accession>A0ABP9FLQ7</accession>
<keyword evidence="1" id="KW-0175">Coiled coil</keyword>
<proteinExistence type="predicted"/>
<evidence type="ECO:0000313" key="4">
    <source>
        <dbReference type="Proteomes" id="UP001501521"/>
    </source>
</evidence>
<comment type="caution">
    <text evidence="3">The sequence shown here is derived from an EMBL/GenBank/DDBJ whole genome shotgun (WGS) entry which is preliminary data.</text>
</comment>
<feature type="region of interest" description="Disordered" evidence="2">
    <location>
        <begin position="129"/>
        <end position="169"/>
    </location>
</feature>
<feature type="compositionally biased region" description="Basic and acidic residues" evidence="2">
    <location>
        <begin position="318"/>
        <end position="354"/>
    </location>
</feature>
<feature type="region of interest" description="Disordered" evidence="2">
    <location>
        <begin position="306"/>
        <end position="363"/>
    </location>
</feature>
<evidence type="ECO:0000313" key="3">
    <source>
        <dbReference type="EMBL" id="GAA4899069.1"/>
    </source>
</evidence>
<feature type="compositionally biased region" description="Basic and acidic residues" evidence="2">
    <location>
        <begin position="149"/>
        <end position="169"/>
    </location>
</feature>
<dbReference type="Proteomes" id="UP001501521">
    <property type="component" value="Unassembled WGS sequence"/>
</dbReference>